<dbReference type="EMBL" id="CP134081">
    <property type="protein sequence ID" value="WNC10283.1"/>
    <property type="molecule type" value="Genomic_DNA"/>
</dbReference>
<dbReference type="Pfam" id="PF02368">
    <property type="entry name" value="Big_2"/>
    <property type="match status" value="1"/>
</dbReference>
<name>A0AAJ6LZX6_9PSED</name>
<accession>A0AAJ6LZX6</accession>
<proteinExistence type="predicted"/>
<dbReference type="SUPFAM" id="SSF49373">
    <property type="entry name" value="Invasin/intimin cell-adhesion fragments"/>
    <property type="match status" value="1"/>
</dbReference>
<dbReference type="InterPro" id="IPR008964">
    <property type="entry name" value="Invasin/intimin_cell_adhesion"/>
</dbReference>
<protein>
    <submittedName>
        <fullName evidence="2">Ig-like domain-containing protein</fullName>
    </submittedName>
</protein>
<dbReference type="InterPro" id="IPR003343">
    <property type="entry name" value="Big_2"/>
</dbReference>
<evidence type="ECO:0000313" key="3">
    <source>
        <dbReference type="Proteomes" id="UP001258207"/>
    </source>
</evidence>
<organism evidence="2 3">
    <name type="scientific">Pseudomonas coleopterorum</name>
    <dbReference type="NCBI Taxonomy" id="1605838"/>
    <lineage>
        <taxon>Bacteria</taxon>
        <taxon>Pseudomonadati</taxon>
        <taxon>Pseudomonadota</taxon>
        <taxon>Gammaproteobacteria</taxon>
        <taxon>Pseudomonadales</taxon>
        <taxon>Pseudomonadaceae</taxon>
        <taxon>Pseudomonas</taxon>
    </lineage>
</organism>
<gene>
    <name evidence="2" type="ORF">RI108_02280</name>
</gene>
<evidence type="ECO:0000259" key="1">
    <source>
        <dbReference type="Pfam" id="PF02368"/>
    </source>
</evidence>
<sequence>MTIQTQTMATLLAQLRDSRGVTTVPRSRELAAPVMLEAALQLDPGRVLNGAAVRVAFDGMLDTDLVALVLFGKPGAGTPEIEPIIGNARGYVDFKVRVAAINANDGTAVTLMSALVRGEQQWLSPPVDLMIARTRQAIVTLALPAPVLHALENHNLIPAAVPSSGQSVTVAAYPDMRAGDKVRVIWTGITQASSYSTAVQTATGRTALTFTVPKSVVDANGGASASVAYAVLRGTGEAEQMSAAVPFKLMSLVDTSTLKLDGMAIRVAANWPRTGVEYPGNSATRAGSGGKAPYTYSTSAPAIASVDKKGTVIGLKNGRAVITVTDAAKVKVQYPVEVSNVWELLLRSTTSNHDAAVAWMNGQRGIPLHETHLISLYYRWPYPGDINKNHYWLCTGEYCAATNGLFWNGDNNAHACHGRGVNLRALCKRAY</sequence>
<dbReference type="RefSeq" id="WP_310792244.1">
    <property type="nucleotide sequence ID" value="NZ_CP134081.1"/>
</dbReference>
<dbReference type="Gene3D" id="2.60.40.1080">
    <property type="match status" value="1"/>
</dbReference>
<feature type="domain" description="BIG2" evidence="1">
    <location>
        <begin position="294"/>
        <end position="328"/>
    </location>
</feature>
<evidence type="ECO:0000313" key="2">
    <source>
        <dbReference type="EMBL" id="WNC10283.1"/>
    </source>
</evidence>
<dbReference type="AlphaFoldDB" id="A0AAJ6LZX6"/>
<reference evidence="2" key="1">
    <citation type="submission" date="2023-09" db="EMBL/GenBank/DDBJ databases">
        <title>First report of Pseudomonas coleopterorum DJ13 causing leaf spot on Rhododendron pulchrum Sweet in China.</title>
        <authorList>
            <person name="Zhang Y."/>
        </authorList>
    </citation>
    <scope>NUCLEOTIDE SEQUENCE</scope>
    <source>
        <strain evidence="2">DJ13</strain>
    </source>
</reference>
<dbReference type="Proteomes" id="UP001258207">
    <property type="component" value="Chromosome"/>
</dbReference>